<sequence>MTGADGQLGPVTVQLDCDSRPATFTRLSDALSAARHGLALLSVSSIERRWLQALLESPTAEALASENLRRYGIWVLSYRIGNVEHELTVRPASVVTVESGAGGERVGPTEARVGASELR</sequence>
<evidence type="ECO:0000313" key="2">
    <source>
        <dbReference type="EMBL" id="TWG00049.1"/>
    </source>
</evidence>
<name>A0A561UL02_9ACTN</name>
<protein>
    <submittedName>
        <fullName evidence="2">Uncharacterized protein</fullName>
    </submittedName>
</protein>
<comment type="caution">
    <text evidence="2">The sequence shown here is derived from an EMBL/GenBank/DDBJ whole genome shotgun (WGS) entry which is preliminary data.</text>
</comment>
<keyword evidence="3" id="KW-1185">Reference proteome</keyword>
<dbReference type="RefSeq" id="WP_145906209.1">
    <property type="nucleotide sequence ID" value="NZ_BAAAMZ010000026.1"/>
</dbReference>
<accession>A0A561UL02</accession>
<evidence type="ECO:0000313" key="3">
    <source>
        <dbReference type="Proteomes" id="UP000317940"/>
    </source>
</evidence>
<gene>
    <name evidence="2" type="ORF">FHX73_113915</name>
</gene>
<dbReference type="Proteomes" id="UP000317940">
    <property type="component" value="Unassembled WGS sequence"/>
</dbReference>
<evidence type="ECO:0000256" key="1">
    <source>
        <dbReference type="SAM" id="MobiDB-lite"/>
    </source>
</evidence>
<dbReference type="AlphaFoldDB" id="A0A561UL02"/>
<dbReference type="EMBL" id="VIWT01000001">
    <property type="protein sequence ID" value="TWG00049.1"/>
    <property type="molecule type" value="Genomic_DNA"/>
</dbReference>
<feature type="region of interest" description="Disordered" evidence="1">
    <location>
        <begin position="98"/>
        <end position="119"/>
    </location>
</feature>
<reference evidence="2 3" key="1">
    <citation type="submission" date="2019-06" db="EMBL/GenBank/DDBJ databases">
        <title>Sequencing the genomes of 1000 actinobacteria strains.</title>
        <authorList>
            <person name="Klenk H.-P."/>
        </authorList>
    </citation>
    <scope>NUCLEOTIDE SEQUENCE [LARGE SCALE GENOMIC DNA]</scope>
    <source>
        <strain evidence="2 3">DSM 44826</strain>
    </source>
</reference>
<proteinExistence type="predicted"/>
<organism evidence="2 3">
    <name type="scientific">Kitasatospora viridis</name>
    <dbReference type="NCBI Taxonomy" id="281105"/>
    <lineage>
        <taxon>Bacteria</taxon>
        <taxon>Bacillati</taxon>
        <taxon>Actinomycetota</taxon>
        <taxon>Actinomycetes</taxon>
        <taxon>Kitasatosporales</taxon>
        <taxon>Streptomycetaceae</taxon>
        <taxon>Kitasatospora</taxon>
    </lineage>
</organism>